<reference evidence="9 10" key="1">
    <citation type="journal article" date="2022" name="Gigascience">
        <title>A chromosome-level genome assembly and annotation of the desert horned lizard, Phrynosoma platyrhinos, provides insight into chromosomal rearrangements among reptiles.</title>
        <authorList>
            <person name="Koochekian N."/>
            <person name="Ascanio A."/>
            <person name="Farleigh K."/>
            <person name="Card D.C."/>
            <person name="Schield D.R."/>
            <person name="Castoe T.A."/>
            <person name="Jezkova T."/>
        </authorList>
    </citation>
    <scope>NUCLEOTIDE SEQUENCE [LARGE SCALE GENOMIC DNA]</scope>
    <source>
        <strain evidence="9">NK-2021</strain>
    </source>
</reference>
<comment type="subcellular location">
    <subcellularLocation>
        <location evidence="1">Cell membrane</location>
    </subcellularLocation>
</comment>
<feature type="domain" description="GDNF/GAS1" evidence="8">
    <location>
        <begin position="2"/>
        <end position="76"/>
    </location>
</feature>
<evidence type="ECO:0000259" key="8">
    <source>
        <dbReference type="SMART" id="SM00907"/>
    </source>
</evidence>
<accession>A0ABQ7TJX3</accession>
<dbReference type="PANTHER" id="PTHR10269">
    <property type="entry name" value="GDNF RECEPTOR ALPHA"/>
    <property type="match status" value="1"/>
</dbReference>
<organism evidence="9 10">
    <name type="scientific">Phrynosoma platyrhinos</name>
    <name type="common">Desert horned lizard</name>
    <dbReference type="NCBI Taxonomy" id="52577"/>
    <lineage>
        <taxon>Eukaryota</taxon>
        <taxon>Metazoa</taxon>
        <taxon>Chordata</taxon>
        <taxon>Craniata</taxon>
        <taxon>Vertebrata</taxon>
        <taxon>Euteleostomi</taxon>
        <taxon>Lepidosauria</taxon>
        <taxon>Squamata</taxon>
        <taxon>Bifurcata</taxon>
        <taxon>Unidentata</taxon>
        <taxon>Episquamata</taxon>
        <taxon>Toxicofera</taxon>
        <taxon>Iguania</taxon>
        <taxon>Phrynosomatidae</taxon>
        <taxon>Phrynosomatinae</taxon>
        <taxon>Phrynosoma</taxon>
    </lineage>
</organism>
<comment type="similarity">
    <text evidence="2">Belongs to the GDNFR family.</text>
</comment>
<dbReference type="InterPro" id="IPR003438">
    <property type="entry name" value="GDNF_rcpt"/>
</dbReference>
<evidence type="ECO:0000313" key="10">
    <source>
        <dbReference type="Proteomes" id="UP000826234"/>
    </source>
</evidence>
<evidence type="ECO:0000256" key="7">
    <source>
        <dbReference type="ARBA" id="ARBA00023180"/>
    </source>
</evidence>
<comment type="caution">
    <text evidence="9">The sequence shown here is derived from an EMBL/GenBank/DDBJ whole genome shotgun (WGS) entry which is preliminary data.</text>
</comment>
<dbReference type="InterPro" id="IPR016017">
    <property type="entry name" value="GDNF/GAS1"/>
</dbReference>
<evidence type="ECO:0000256" key="5">
    <source>
        <dbReference type="ARBA" id="ARBA00023136"/>
    </source>
</evidence>
<dbReference type="SUPFAM" id="SSF110035">
    <property type="entry name" value="GDNF receptor-like"/>
    <property type="match status" value="1"/>
</dbReference>
<dbReference type="Pfam" id="PF02351">
    <property type="entry name" value="GDNF"/>
    <property type="match status" value="2"/>
</dbReference>
<dbReference type="PANTHER" id="PTHR10269:SF15">
    <property type="entry name" value="GDNF FAMILY RECEPTOR ALPHA-3"/>
    <property type="match status" value="1"/>
</dbReference>
<keyword evidence="5" id="KW-0472">Membrane</keyword>
<dbReference type="InterPro" id="IPR037193">
    <property type="entry name" value="GDNF_alpha"/>
</dbReference>
<keyword evidence="10" id="KW-1185">Reference proteome</keyword>
<keyword evidence="4" id="KW-0732">Signal</keyword>
<protein>
    <recommendedName>
        <fullName evidence="8">GDNF/GAS1 domain-containing protein</fullName>
    </recommendedName>
</protein>
<dbReference type="Proteomes" id="UP000826234">
    <property type="component" value="Unassembled WGS sequence"/>
</dbReference>
<evidence type="ECO:0000256" key="4">
    <source>
        <dbReference type="ARBA" id="ARBA00022729"/>
    </source>
</evidence>
<dbReference type="SMART" id="SM00907">
    <property type="entry name" value="GDNF"/>
    <property type="match status" value="3"/>
</dbReference>
<dbReference type="Gene3D" id="1.10.220.110">
    <property type="entry name" value="GDNF binding domain"/>
    <property type="match status" value="1"/>
</dbReference>
<keyword evidence="6" id="KW-0675">Receptor</keyword>
<feature type="domain" description="GDNF/GAS1" evidence="8">
    <location>
        <begin position="206"/>
        <end position="283"/>
    </location>
</feature>
<gene>
    <name evidence="9" type="ORF">JD844_012449</name>
</gene>
<name>A0ABQ7TJX3_PHRPL</name>
<evidence type="ECO:0000256" key="1">
    <source>
        <dbReference type="ARBA" id="ARBA00004236"/>
    </source>
</evidence>
<proteinExistence type="inferred from homology"/>
<dbReference type="EMBL" id="JAIPUX010000439">
    <property type="protein sequence ID" value="KAH0629953.1"/>
    <property type="molecule type" value="Genomic_DNA"/>
</dbReference>
<keyword evidence="3" id="KW-1003">Cell membrane</keyword>
<keyword evidence="7" id="KW-0325">Glycoprotein</keyword>
<dbReference type="PRINTS" id="PR01316">
    <property type="entry name" value="GDNFRECEPTOR"/>
</dbReference>
<sequence length="347" mass="39698">MTDPVCNATYLTLQHCSQSLAKSSSFFLHHEAMDRCLEAETFIRNSYFQECKCHRRTGKQEEQCLRIYWTVHSTLTQADFHLEMSPYEDVANEESSKTKYNKLATKVSGSRIFGDNTNICLQAANICHLDHKCMRLRSAYAQICSTEYPCDQHRCLRGLRHFFQRVSVDFTKPLLFCPCQDEVCGERRWNTIVPECSFQSSSKPNCLLLLDSCRKDNICRSRLADFQEQCKPSSTSSDGCFHRHSHAACLEAYMGMIESAIESQMSPNQVNTDVQEQLQFTPSLNIQGDGTSTVFTAKMYWESEQKKIQSEVFKDNQFHISSSSYSRGWLSSLILTTTLLLLLLGPP</sequence>
<evidence type="ECO:0000256" key="3">
    <source>
        <dbReference type="ARBA" id="ARBA00022475"/>
    </source>
</evidence>
<feature type="domain" description="GDNF/GAS1" evidence="8">
    <location>
        <begin position="120"/>
        <end position="196"/>
    </location>
</feature>
<evidence type="ECO:0000256" key="6">
    <source>
        <dbReference type="ARBA" id="ARBA00023170"/>
    </source>
</evidence>
<evidence type="ECO:0000256" key="2">
    <source>
        <dbReference type="ARBA" id="ARBA00005961"/>
    </source>
</evidence>
<evidence type="ECO:0000313" key="9">
    <source>
        <dbReference type="EMBL" id="KAH0629953.1"/>
    </source>
</evidence>